<dbReference type="Gene3D" id="3.30.530.20">
    <property type="match status" value="1"/>
</dbReference>
<dbReference type="Proteomes" id="UP001595816">
    <property type="component" value="Unassembled WGS sequence"/>
</dbReference>
<comment type="caution">
    <text evidence="1">The sequence shown here is derived from an EMBL/GenBank/DDBJ whole genome shotgun (WGS) entry which is preliminary data.</text>
</comment>
<organism evidence="1 2">
    <name type="scientific">Hamadaea flava</name>
    <dbReference type="NCBI Taxonomy" id="1742688"/>
    <lineage>
        <taxon>Bacteria</taxon>
        <taxon>Bacillati</taxon>
        <taxon>Actinomycetota</taxon>
        <taxon>Actinomycetes</taxon>
        <taxon>Micromonosporales</taxon>
        <taxon>Micromonosporaceae</taxon>
        <taxon>Hamadaea</taxon>
    </lineage>
</organism>
<reference evidence="2" key="1">
    <citation type="journal article" date="2019" name="Int. J. Syst. Evol. Microbiol.">
        <title>The Global Catalogue of Microorganisms (GCM) 10K type strain sequencing project: providing services to taxonomists for standard genome sequencing and annotation.</title>
        <authorList>
            <consortium name="The Broad Institute Genomics Platform"/>
            <consortium name="The Broad Institute Genome Sequencing Center for Infectious Disease"/>
            <person name="Wu L."/>
            <person name="Ma J."/>
        </authorList>
    </citation>
    <scope>NUCLEOTIDE SEQUENCE [LARGE SCALE GENOMIC DNA]</scope>
    <source>
        <strain evidence="2">CGMCC 4.7289</strain>
    </source>
</reference>
<evidence type="ECO:0000313" key="1">
    <source>
        <dbReference type="EMBL" id="MFC4135016.1"/>
    </source>
</evidence>
<dbReference type="InterPro" id="IPR023393">
    <property type="entry name" value="START-like_dom_sf"/>
</dbReference>
<sequence length="139" mass="15313">MRWENTVTIDAPTNRVWELTTDVENLPSITPTMRRVVRLDDGPLHEGSQAKIWQPAQSPAIWTVTRLEPAREFTWQTRRLGVTMTGRHLLDGDDVSCRNTLVLELSGPGAKLLGALLGKTFAKALATENAGLQRAATAP</sequence>
<dbReference type="RefSeq" id="WP_253762827.1">
    <property type="nucleotide sequence ID" value="NZ_JAMZDZ010000001.1"/>
</dbReference>
<accession>A0ABV8LVF0</accession>
<dbReference type="InterPro" id="IPR019587">
    <property type="entry name" value="Polyketide_cyclase/dehydratase"/>
</dbReference>
<protein>
    <submittedName>
        <fullName evidence="1">SRPBCC family protein</fullName>
    </submittedName>
</protein>
<proteinExistence type="predicted"/>
<evidence type="ECO:0000313" key="2">
    <source>
        <dbReference type="Proteomes" id="UP001595816"/>
    </source>
</evidence>
<gene>
    <name evidence="1" type="ORF">ACFOZ4_30775</name>
</gene>
<dbReference type="Pfam" id="PF10604">
    <property type="entry name" value="Polyketide_cyc2"/>
    <property type="match status" value="1"/>
</dbReference>
<name>A0ABV8LVF0_9ACTN</name>
<keyword evidence="2" id="KW-1185">Reference proteome</keyword>
<dbReference type="EMBL" id="JBHSAY010000020">
    <property type="protein sequence ID" value="MFC4135016.1"/>
    <property type="molecule type" value="Genomic_DNA"/>
</dbReference>
<dbReference type="SUPFAM" id="SSF55961">
    <property type="entry name" value="Bet v1-like"/>
    <property type="match status" value="1"/>
</dbReference>